<reference evidence="1 2" key="1">
    <citation type="submission" date="2021-01" db="EMBL/GenBank/DDBJ databases">
        <title>Whole genome shotgun sequence of Plantactinospora mayteni NBRC 109088.</title>
        <authorList>
            <person name="Komaki H."/>
            <person name="Tamura T."/>
        </authorList>
    </citation>
    <scope>NUCLEOTIDE SEQUENCE [LARGE SCALE GENOMIC DNA]</scope>
    <source>
        <strain evidence="1 2">NBRC 109088</strain>
    </source>
</reference>
<evidence type="ECO:0000313" key="1">
    <source>
        <dbReference type="EMBL" id="GIG99682.1"/>
    </source>
</evidence>
<organism evidence="1 2">
    <name type="scientific">Plantactinospora mayteni</name>
    <dbReference type="NCBI Taxonomy" id="566021"/>
    <lineage>
        <taxon>Bacteria</taxon>
        <taxon>Bacillati</taxon>
        <taxon>Actinomycetota</taxon>
        <taxon>Actinomycetes</taxon>
        <taxon>Micromonosporales</taxon>
        <taxon>Micromonosporaceae</taxon>
        <taxon>Plantactinospora</taxon>
    </lineage>
</organism>
<accession>A0ABQ4EYF4</accession>
<evidence type="ECO:0000313" key="2">
    <source>
        <dbReference type="Proteomes" id="UP000621500"/>
    </source>
</evidence>
<keyword evidence="2" id="KW-1185">Reference proteome</keyword>
<gene>
    <name evidence="1" type="ORF">Pma05_62550</name>
</gene>
<comment type="caution">
    <text evidence="1">The sequence shown here is derived from an EMBL/GenBank/DDBJ whole genome shotgun (WGS) entry which is preliminary data.</text>
</comment>
<dbReference type="Proteomes" id="UP000621500">
    <property type="component" value="Unassembled WGS sequence"/>
</dbReference>
<protein>
    <submittedName>
        <fullName evidence="1">Uncharacterized protein</fullName>
    </submittedName>
</protein>
<dbReference type="EMBL" id="BONX01000046">
    <property type="protein sequence ID" value="GIG99682.1"/>
    <property type="molecule type" value="Genomic_DNA"/>
</dbReference>
<proteinExistence type="predicted"/>
<sequence>MEQRGVLSLYELDPYLFDLPPYRCEVLPRLSGLALEIGEPGVPLVDLGVKLSPVRAEQPGVLDPQPLDFGGQHPLFGLELLPARPEEAGLRTCWRRLHRLGRDVHRR</sequence>
<name>A0ABQ4EYF4_9ACTN</name>